<protein>
    <recommendedName>
        <fullName evidence="1">RNase H type-1 domain-containing protein</fullName>
    </recommendedName>
</protein>
<organism evidence="2 3">
    <name type="scientific">Hevea brasiliensis</name>
    <name type="common">Para rubber tree</name>
    <name type="synonym">Siphonia brasiliensis</name>
    <dbReference type="NCBI Taxonomy" id="3981"/>
    <lineage>
        <taxon>Eukaryota</taxon>
        <taxon>Viridiplantae</taxon>
        <taxon>Streptophyta</taxon>
        <taxon>Embryophyta</taxon>
        <taxon>Tracheophyta</taxon>
        <taxon>Spermatophyta</taxon>
        <taxon>Magnoliopsida</taxon>
        <taxon>eudicotyledons</taxon>
        <taxon>Gunneridae</taxon>
        <taxon>Pentapetalae</taxon>
        <taxon>rosids</taxon>
        <taxon>fabids</taxon>
        <taxon>Malpighiales</taxon>
        <taxon>Euphorbiaceae</taxon>
        <taxon>Crotonoideae</taxon>
        <taxon>Micrandreae</taxon>
        <taxon>Hevea</taxon>
    </lineage>
</organism>
<dbReference type="SUPFAM" id="SSF53098">
    <property type="entry name" value="Ribonuclease H-like"/>
    <property type="match status" value="1"/>
</dbReference>
<dbReference type="CDD" id="cd06222">
    <property type="entry name" value="RNase_H_like"/>
    <property type="match status" value="1"/>
</dbReference>
<evidence type="ECO:0000259" key="1">
    <source>
        <dbReference type="Pfam" id="PF13456"/>
    </source>
</evidence>
<gene>
    <name evidence="2" type="ORF">P3X46_029463</name>
</gene>
<dbReference type="InterPro" id="IPR036397">
    <property type="entry name" value="RNaseH_sf"/>
</dbReference>
<dbReference type="Gene3D" id="3.30.420.10">
    <property type="entry name" value="Ribonuclease H-like superfamily/Ribonuclease H"/>
    <property type="match status" value="1"/>
</dbReference>
<dbReference type="InterPro" id="IPR002156">
    <property type="entry name" value="RNaseH_domain"/>
</dbReference>
<dbReference type="InterPro" id="IPR052929">
    <property type="entry name" value="RNase_H-like_EbsB-rel"/>
</dbReference>
<evidence type="ECO:0000313" key="2">
    <source>
        <dbReference type="EMBL" id="KAJ9147286.1"/>
    </source>
</evidence>
<name>A0ABQ9KSB6_HEVBR</name>
<accession>A0ABQ9KSB6</accession>
<feature type="domain" description="RNase H type-1" evidence="1">
    <location>
        <begin position="41"/>
        <end position="160"/>
    </location>
</feature>
<dbReference type="InterPro" id="IPR044730">
    <property type="entry name" value="RNase_H-like_dom_plant"/>
</dbReference>
<dbReference type="PANTHER" id="PTHR47074">
    <property type="entry name" value="BNAC02G40300D PROTEIN"/>
    <property type="match status" value="1"/>
</dbReference>
<proteinExistence type="predicted"/>
<dbReference type="Proteomes" id="UP001174677">
    <property type="component" value="Chromosome 16"/>
</dbReference>
<dbReference type="Pfam" id="PF13456">
    <property type="entry name" value="RVT_3"/>
    <property type="match status" value="1"/>
</dbReference>
<evidence type="ECO:0000313" key="3">
    <source>
        <dbReference type="Proteomes" id="UP001174677"/>
    </source>
</evidence>
<reference evidence="2" key="1">
    <citation type="journal article" date="2023" name="Plant Biotechnol. J.">
        <title>Chromosome-level wild Hevea brasiliensis genome provides new tools for genomic-assisted breeding and valuable loci to elevate rubber yield.</title>
        <authorList>
            <person name="Cheng H."/>
            <person name="Song X."/>
            <person name="Hu Y."/>
            <person name="Wu T."/>
            <person name="Yang Q."/>
            <person name="An Z."/>
            <person name="Feng S."/>
            <person name="Deng Z."/>
            <person name="Wu W."/>
            <person name="Zeng X."/>
            <person name="Tu M."/>
            <person name="Wang X."/>
            <person name="Huang H."/>
        </authorList>
    </citation>
    <scope>NUCLEOTIDE SEQUENCE</scope>
    <source>
        <strain evidence="2">MT/VB/25A 57/8</strain>
    </source>
</reference>
<sequence length="185" mass="20771">MAIHHFEEFNLAHQPTSLPSSTLSLILVTWITLPANVLKLNFDAAINSFRNRGATKVIVRNSKGQILDWACKKYNFIINPLVLESLACRDTALLAVNRGFHFIIVEGDSLLVINVVKNLVIPQDIQQVIHDVRQLSLSFTSISFSHVKRTCNLAAHALVSKFLYNSHFSCNRVVQQMFVFGSLPV</sequence>
<dbReference type="InterPro" id="IPR012337">
    <property type="entry name" value="RNaseH-like_sf"/>
</dbReference>
<keyword evidence="3" id="KW-1185">Reference proteome</keyword>
<dbReference type="PANTHER" id="PTHR47074:SF61">
    <property type="entry name" value="RNASE H TYPE-1 DOMAIN-CONTAINING PROTEIN"/>
    <property type="match status" value="1"/>
</dbReference>
<dbReference type="EMBL" id="JARPOI010000016">
    <property type="protein sequence ID" value="KAJ9147286.1"/>
    <property type="molecule type" value="Genomic_DNA"/>
</dbReference>
<comment type="caution">
    <text evidence="2">The sequence shown here is derived from an EMBL/GenBank/DDBJ whole genome shotgun (WGS) entry which is preliminary data.</text>
</comment>